<gene>
    <name evidence="1" type="ORF">SAMN05443429_103110</name>
</gene>
<protein>
    <submittedName>
        <fullName evidence="1">Uncharacterized protein</fullName>
    </submittedName>
</protein>
<dbReference type="OrthoDB" id="1270857at2"/>
<dbReference type="AlphaFoldDB" id="A0A1M6D417"/>
<evidence type="ECO:0000313" key="2">
    <source>
        <dbReference type="Proteomes" id="UP000184335"/>
    </source>
</evidence>
<dbReference type="PROSITE" id="PS51257">
    <property type="entry name" value="PROKAR_LIPOPROTEIN"/>
    <property type="match status" value="1"/>
</dbReference>
<sequence length="239" mass="26548">MKKVLIFAMVAGISLGACKKDDDNDGQPAYVEPENISTQNTNDDAAIAKYLDEHYLNSQGKIMAFTATETPENHPRLSSMNPLKLSSGVVVILREGAQPENGRSIGDTDIIRIMHHTGTFLSNLEDGKANYISELVFGNTIDGSGAPQNDPSFYFASAKTLSESGKARDFYEIEGFREGLKHFKSCEIPDSQNYNLQGVIIVPSRAAFARDAHYPYGSTSWRNRNFVFNFQVYKTSERK</sequence>
<organism evidence="1 2">
    <name type="scientific">Cruoricaptor ignavus</name>
    <dbReference type="NCBI Taxonomy" id="1118202"/>
    <lineage>
        <taxon>Bacteria</taxon>
        <taxon>Pseudomonadati</taxon>
        <taxon>Bacteroidota</taxon>
        <taxon>Flavobacteriia</taxon>
        <taxon>Flavobacteriales</taxon>
        <taxon>Weeksellaceae</taxon>
        <taxon>Cruoricaptor</taxon>
    </lineage>
</organism>
<dbReference type="RefSeq" id="WP_073178817.1">
    <property type="nucleotide sequence ID" value="NZ_FQYI01000003.1"/>
</dbReference>
<dbReference type="EMBL" id="FQYI01000003">
    <property type="protein sequence ID" value="SHI67986.1"/>
    <property type="molecule type" value="Genomic_DNA"/>
</dbReference>
<evidence type="ECO:0000313" key="1">
    <source>
        <dbReference type="EMBL" id="SHI67986.1"/>
    </source>
</evidence>
<proteinExistence type="predicted"/>
<dbReference type="Proteomes" id="UP000184335">
    <property type="component" value="Unassembled WGS sequence"/>
</dbReference>
<accession>A0A1M6D417</accession>
<name>A0A1M6D417_9FLAO</name>
<reference evidence="1 2" key="1">
    <citation type="submission" date="2016-11" db="EMBL/GenBank/DDBJ databases">
        <authorList>
            <person name="Jaros S."/>
            <person name="Januszkiewicz K."/>
            <person name="Wedrychowicz H."/>
        </authorList>
    </citation>
    <scope>NUCLEOTIDE SEQUENCE [LARGE SCALE GENOMIC DNA]</scope>
    <source>
        <strain evidence="1 2">DSM 25479</strain>
    </source>
</reference>
<keyword evidence="2" id="KW-1185">Reference proteome</keyword>